<evidence type="ECO:0000313" key="9">
    <source>
        <dbReference type="Proteomes" id="UP000281498"/>
    </source>
</evidence>
<sequence length="175" mass="20730">MPIIRLVKKAQKGNDKAFLKLFQQYEEDIYRMAYVYVKNKDDALDVVQEVAYQSFKKINTLKKPEYFKTWLMKITMNCARNVVRKNKKVVHLKSEYEEFIGTENEDIPLSITLQDLIEALEEDEKSIVLLRFYHNHTFKEISEVLEIPLGTAKSVLYRALDKLRKQFKEGDICEQ</sequence>
<dbReference type="Pfam" id="PF04545">
    <property type="entry name" value="Sigma70_r4"/>
    <property type="match status" value="1"/>
</dbReference>
<dbReference type="EMBL" id="PDOE01000011">
    <property type="protein sequence ID" value="RKL65885.1"/>
    <property type="molecule type" value="Genomic_DNA"/>
</dbReference>
<evidence type="ECO:0000256" key="4">
    <source>
        <dbReference type="ARBA" id="ARBA00023125"/>
    </source>
</evidence>
<feature type="domain" description="RNA polymerase sigma-70 region 2" evidence="6">
    <location>
        <begin position="21"/>
        <end position="88"/>
    </location>
</feature>
<dbReference type="NCBIfam" id="TIGR02937">
    <property type="entry name" value="sigma70-ECF"/>
    <property type="match status" value="1"/>
</dbReference>
<reference evidence="8 9" key="1">
    <citation type="submission" date="2017-10" db="EMBL/GenBank/DDBJ databases">
        <title>Bacillus sp. nov., a halophilic bacterium isolated from a Keqin Lake.</title>
        <authorList>
            <person name="Wang H."/>
        </authorList>
    </citation>
    <scope>NUCLEOTIDE SEQUENCE [LARGE SCALE GENOMIC DNA]</scope>
    <source>
        <strain evidence="8 9">KCTC 13187</strain>
    </source>
</reference>
<evidence type="ECO:0000259" key="6">
    <source>
        <dbReference type="Pfam" id="PF04542"/>
    </source>
</evidence>
<keyword evidence="3" id="KW-0731">Sigma factor</keyword>
<keyword evidence="2" id="KW-0805">Transcription regulation</keyword>
<evidence type="ECO:0000256" key="3">
    <source>
        <dbReference type="ARBA" id="ARBA00023082"/>
    </source>
</evidence>
<dbReference type="SUPFAM" id="SSF88659">
    <property type="entry name" value="Sigma3 and sigma4 domains of RNA polymerase sigma factors"/>
    <property type="match status" value="1"/>
</dbReference>
<keyword evidence="5" id="KW-0804">Transcription</keyword>
<dbReference type="AlphaFoldDB" id="A0A3A9KEF7"/>
<organism evidence="8 9">
    <name type="scientific">Salipaludibacillus neizhouensis</name>
    <dbReference type="NCBI Taxonomy" id="885475"/>
    <lineage>
        <taxon>Bacteria</taxon>
        <taxon>Bacillati</taxon>
        <taxon>Bacillota</taxon>
        <taxon>Bacilli</taxon>
        <taxon>Bacillales</taxon>
        <taxon>Bacillaceae</taxon>
    </lineage>
</organism>
<dbReference type="Pfam" id="PF04542">
    <property type="entry name" value="Sigma70_r2"/>
    <property type="match status" value="1"/>
</dbReference>
<evidence type="ECO:0000256" key="5">
    <source>
        <dbReference type="ARBA" id="ARBA00023163"/>
    </source>
</evidence>
<dbReference type="OrthoDB" id="9782703at2"/>
<keyword evidence="4" id="KW-0238">DNA-binding</keyword>
<keyword evidence="9" id="KW-1185">Reference proteome</keyword>
<dbReference type="InterPro" id="IPR039425">
    <property type="entry name" value="RNA_pol_sigma-70-like"/>
</dbReference>
<evidence type="ECO:0000259" key="7">
    <source>
        <dbReference type="Pfam" id="PF04545"/>
    </source>
</evidence>
<dbReference type="CDD" id="cd06171">
    <property type="entry name" value="Sigma70_r4"/>
    <property type="match status" value="1"/>
</dbReference>
<comment type="similarity">
    <text evidence="1">Belongs to the sigma-70 factor family. ECF subfamily.</text>
</comment>
<proteinExistence type="inferred from homology"/>
<dbReference type="GO" id="GO:0003677">
    <property type="term" value="F:DNA binding"/>
    <property type="evidence" value="ECO:0007669"/>
    <property type="project" value="UniProtKB-KW"/>
</dbReference>
<dbReference type="Gene3D" id="1.10.10.10">
    <property type="entry name" value="Winged helix-like DNA-binding domain superfamily/Winged helix DNA-binding domain"/>
    <property type="match status" value="1"/>
</dbReference>
<dbReference type="InterPro" id="IPR013324">
    <property type="entry name" value="RNA_pol_sigma_r3/r4-like"/>
</dbReference>
<dbReference type="Proteomes" id="UP000281498">
    <property type="component" value="Unassembled WGS sequence"/>
</dbReference>
<evidence type="ECO:0000256" key="2">
    <source>
        <dbReference type="ARBA" id="ARBA00023015"/>
    </source>
</evidence>
<feature type="domain" description="RNA polymerase sigma-70 region 4" evidence="7">
    <location>
        <begin position="117"/>
        <end position="165"/>
    </location>
</feature>
<protein>
    <submittedName>
        <fullName evidence="8">RNA polymerase</fullName>
    </submittedName>
</protein>
<gene>
    <name evidence="8" type="ORF">CR203_18725</name>
</gene>
<dbReference type="InterPro" id="IPR036388">
    <property type="entry name" value="WH-like_DNA-bd_sf"/>
</dbReference>
<dbReference type="GO" id="GO:0006352">
    <property type="term" value="P:DNA-templated transcription initiation"/>
    <property type="evidence" value="ECO:0007669"/>
    <property type="project" value="InterPro"/>
</dbReference>
<dbReference type="InterPro" id="IPR013325">
    <property type="entry name" value="RNA_pol_sigma_r2"/>
</dbReference>
<dbReference type="InterPro" id="IPR014284">
    <property type="entry name" value="RNA_pol_sigma-70_dom"/>
</dbReference>
<dbReference type="GO" id="GO:0016987">
    <property type="term" value="F:sigma factor activity"/>
    <property type="evidence" value="ECO:0007669"/>
    <property type="project" value="UniProtKB-KW"/>
</dbReference>
<dbReference type="InterPro" id="IPR007630">
    <property type="entry name" value="RNA_pol_sigma70_r4"/>
</dbReference>
<name>A0A3A9KEF7_9BACI</name>
<accession>A0A3A9KEF7</accession>
<evidence type="ECO:0000313" key="8">
    <source>
        <dbReference type="EMBL" id="RKL65885.1"/>
    </source>
</evidence>
<dbReference type="Gene3D" id="1.10.1740.10">
    <property type="match status" value="1"/>
</dbReference>
<dbReference type="InterPro" id="IPR007627">
    <property type="entry name" value="RNA_pol_sigma70_r2"/>
</dbReference>
<dbReference type="PANTHER" id="PTHR43133:SF51">
    <property type="entry name" value="RNA POLYMERASE SIGMA FACTOR"/>
    <property type="match status" value="1"/>
</dbReference>
<dbReference type="SUPFAM" id="SSF88946">
    <property type="entry name" value="Sigma2 domain of RNA polymerase sigma factors"/>
    <property type="match status" value="1"/>
</dbReference>
<evidence type="ECO:0000256" key="1">
    <source>
        <dbReference type="ARBA" id="ARBA00010641"/>
    </source>
</evidence>
<comment type="caution">
    <text evidence="8">The sequence shown here is derived from an EMBL/GenBank/DDBJ whole genome shotgun (WGS) entry which is preliminary data.</text>
</comment>
<dbReference type="PANTHER" id="PTHR43133">
    <property type="entry name" value="RNA POLYMERASE ECF-TYPE SIGMA FACTO"/>
    <property type="match status" value="1"/>
</dbReference>